<dbReference type="PANTHER" id="PTHR38479">
    <property type="entry name" value="LMO0824 PROTEIN"/>
    <property type="match status" value="1"/>
</dbReference>
<accession>A0A161JGZ4</accession>
<evidence type="ECO:0000256" key="1">
    <source>
        <dbReference type="SAM" id="MobiDB-lite"/>
    </source>
</evidence>
<dbReference type="Pfam" id="PF06224">
    <property type="entry name" value="AlkZ-like"/>
    <property type="match status" value="1"/>
</dbReference>
<evidence type="ECO:0000313" key="2">
    <source>
        <dbReference type="EMBL" id="BAU82162.1"/>
    </source>
</evidence>
<reference evidence="2 3" key="1">
    <citation type="journal article" date="2016" name="Genome Announc.">
        <title>Complete Genome Sequence of Thiostrepton-Producing Streptomyces laurentii ATCC 31255.</title>
        <authorList>
            <person name="Doi K."/>
            <person name="Fujino Y."/>
            <person name="Nagayoshi Y."/>
            <person name="Ohshima T."/>
            <person name="Ogata S."/>
        </authorList>
    </citation>
    <scope>NUCLEOTIDE SEQUENCE [LARGE SCALE GENOMIC DNA]</scope>
    <source>
        <strain evidence="2 3">ATCC 31255</strain>
    </source>
</reference>
<dbReference type="AlphaFoldDB" id="A0A161JGZ4"/>
<protein>
    <recommendedName>
        <fullName evidence="4">DUF1006 domain containing protein</fullName>
    </recommendedName>
</protein>
<organism evidence="2 3">
    <name type="scientific">Streptomyces laurentii</name>
    <dbReference type="NCBI Taxonomy" id="39478"/>
    <lineage>
        <taxon>Bacteria</taxon>
        <taxon>Bacillati</taxon>
        <taxon>Actinomycetota</taxon>
        <taxon>Actinomycetes</taxon>
        <taxon>Kitasatosporales</taxon>
        <taxon>Streptomycetaceae</taxon>
        <taxon>Streptomyces</taxon>
    </lineage>
</organism>
<dbReference type="InterPro" id="IPR009351">
    <property type="entry name" value="AlkZ-like"/>
</dbReference>
<dbReference type="KEGG" id="slau:SLA_1220"/>
<dbReference type="Proteomes" id="UP000217676">
    <property type="component" value="Chromosome"/>
</dbReference>
<proteinExistence type="predicted"/>
<keyword evidence="3" id="KW-1185">Reference proteome</keyword>
<evidence type="ECO:0008006" key="4">
    <source>
        <dbReference type="Google" id="ProtNLM"/>
    </source>
</evidence>
<dbReference type="EMBL" id="AP017424">
    <property type="protein sequence ID" value="BAU82162.1"/>
    <property type="molecule type" value="Genomic_DNA"/>
</dbReference>
<feature type="region of interest" description="Disordered" evidence="1">
    <location>
        <begin position="1"/>
        <end position="24"/>
    </location>
</feature>
<gene>
    <name evidence="2" type="ORF">SLA_1220</name>
</gene>
<name>A0A161JGZ4_STRLU</name>
<evidence type="ECO:0000313" key="3">
    <source>
        <dbReference type="Proteomes" id="UP000217676"/>
    </source>
</evidence>
<sequence>MLSVGGRESEDRNPGGARAGTGRWHDPVMSLTERRLALALLDRQLLLERHRLDVAEAVRRLCALQAQSPASPYLALWNRLREFAPEDLDAAFAEGRLVKATLMRLTLHAVHAEDYAPFRAAMLGTLRGARLYDRRFKATGLTPADADALLPELAGFLERPRTGAEVEREVTGRHGEHAYRVWWALRAFAPVRHAPVGGPWSFAHRNSYRASGAAAAPSPEEAAAGVRRLLLAYLGAFGPASASDFARFTLLTRGTITTALEGLGDQVVRVPGPGRAALFDLAGATVPDEDTPAPPRLLPMWDGTLLAHAVPGRLMPPEYRPLVVRRNGDVLPCLLVDGQVAGVWRATGEGVELTAFRPLGKAAWQGLAEEAEKLSALLADRDPAVYRRYGHWWEKGFPYAERTVVTT</sequence>
<dbReference type="PANTHER" id="PTHR38479:SF2">
    <property type="entry name" value="WINGED HELIX DNA-BINDING DOMAIN-CONTAINING PROTEIN"/>
    <property type="match status" value="1"/>
</dbReference>